<evidence type="ECO:0000256" key="2">
    <source>
        <dbReference type="ARBA" id="ARBA00006920"/>
    </source>
</evidence>
<organism evidence="14 15">
    <name type="scientific">Cryptosporangium japonicum</name>
    <dbReference type="NCBI Taxonomy" id="80872"/>
    <lineage>
        <taxon>Bacteria</taxon>
        <taxon>Bacillati</taxon>
        <taxon>Actinomycetota</taxon>
        <taxon>Actinomycetes</taxon>
        <taxon>Cryptosporangiales</taxon>
        <taxon>Cryptosporangiaceae</taxon>
        <taxon>Cryptosporangium</taxon>
    </lineage>
</organism>
<feature type="transmembrane region" description="Helical" evidence="13">
    <location>
        <begin position="12"/>
        <end position="30"/>
    </location>
</feature>
<evidence type="ECO:0000256" key="11">
    <source>
        <dbReference type="ARBA" id="ARBA00023303"/>
    </source>
</evidence>
<evidence type="ECO:0000256" key="6">
    <source>
        <dbReference type="ARBA" id="ARBA00022826"/>
    </source>
</evidence>
<gene>
    <name evidence="14" type="ORF">GCM10009539_24010</name>
</gene>
<dbReference type="Proteomes" id="UP001500967">
    <property type="component" value="Unassembled WGS sequence"/>
</dbReference>
<keyword evidence="8 13" id="KW-1133">Transmembrane helix</keyword>
<evidence type="ECO:0000256" key="1">
    <source>
        <dbReference type="ARBA" id="ARBA00004141"/>
    </source>
</evidence>
<comment type="subcellular location">
    <subcellularLocation>
        <location evidence="1">Membrane</location>
        <topology evidence="1">Multi-pass membrane protein</topology>
    </subcellularLocation>
</comment>
<evidence type="ECO:0000256" key="4">
    <source>
        <dbReference type="ARBA" id="ARBA00022538"/>
    </source>
</evidence>
<feature type="transmembrane region" description="Helical" evidence="13">
    <location>
        <begin position="116"/>
        <end position="139"/>
    </location>
</feature>
<feature type="transmembrane region" description="Helical" evidence="13">
    <location>
        <begin position="155"/>
        <end position="175"/>
    </location>
</feature>
<evidence type="ECO:0000313" key="15">
    <source>
        <dbReference type="Proteomes" id="UP001500967"/>
    </source>
</evidence>
<name>A0ABN0U3Z8_9ACTN</name>
<accession>A0ABN0U3Z8</accession>
<keyword evidence="4" id="KW-0633">Potassium transport</keyword>
<keyword evidence="7" id="KW-0630">Potassium</keyword>
<keyword evidence="11" id="KW-0407">Ion channel</keyword>
<evidence type="ECO:0000256" key="9">
    <source>
        <dbReference type="ARBA" id="ARBA00023065"/>
    </source>
</evidence>
<proteinExistence type="inferred from homology"/>
<sequence>MHKSPGLHRFLTFVDAIIAIAITLLVLPLVEMTSELTEETSLEELWSPETIGKYGSFVLSFAVIFRLWQVHHKLMEPIESYDRVVGVVTAAWALTIVFMPFPTALIGIYGNEEVPVIALYLLTLFVSSALLTALALYLARRTELHEADVESSKRMAVPSVVTTILTGLAAVIGILVPRVNYGALLLLLLTGVLTVLVNRRLRLPQEEA</sequence>
<dbReference type="EMBL" id="BAAAGX010000009">
    <property type="protein sequence ID" value="GAA0237941.1"/>
    <property type="molecule type" value="Genomic_DNA"/>
</dbReference>
<evidence type="ECO:0000256" key="12">
    <source>
        <dbReference type="ARBA" id="ARBA00034430"/>
    </source>
</evidence>
<comment type="similarity">
    <text evidence="2">Belongs to the TMEM175 family.</text>
</comment>
<keyword evidence="10 13" id="KW-0472">Membrane</keyword>
<evidence type="ECO:0000256" key="10">
    <source>
        <dbReference type="ARBA" id="ARBA00023136"/>
    </source>
</evidence>
<dbReference type="InterPro" id="IPR010617">
    <property type="entry name" value="TMEM175-like"/>
</dbReference>
<reference evidence="14 15" key="1">
    <citation type="journal article" date="2019" name="Int. J. Syst. Evol. Microbiol.">
        <title>The Global Catalogue of Microorganisms (GCM) 10K type strain sequencing project: providing services to taxonomists for standard genome sequencing and annotation.</title>
        <authorList>
            <consortium name="The Broad Institute Genomics Platform"/>
            <consortium name="The Broad Institute Genome Sequencing Center for Infectious Disease"/>
            <person name="Wu L."/>
            <person name="Ma J."/>
        </authorList>
    </citation>
    <scope>NUCLEOTIDE SEQUENCE [LARGE SCALE GENOMIC DNA]</scope>
    <source>
        <strain evidence="14 15">JCM 10425</strain>
    </source>
</reference>
<protein>
    <submittedName>
        <fullName evidence="14">TMEM175 family protein</fullName>
    </submittedName>
</protein>
<feature type="transmembrane region" description="Helical" evidence="13">
    <location>
        <begin position="181"/>
        <end position="198"/>
    </location>
</feature>
<evidence type="ECO:0000313" key="14">
    <source>
        <dbReference type="EMBL" id="GAA0237941.1"/>
    </source>
</evidence>
<evidence type="ECO:0000256" key="3">
    <source>
        <dbReference type="ARBA" id="ARBA00022448"/>
    </source>
</evidence>
<keyword evidence="15" id="KW-1185">Reference proteome</keyword>
<comment type="catalytic activity">
    <reaction evidence="12">
        <text>K(+)(in) = K(+)(out)</text>
        <dbReference type="Rhea" id="RHEA:29463"/>
        <dbReference type="ChEBI" id="CHEBI:29103"/>
    </reaction>
</comment>
<evidence type="ECO:0000256" key="7">
    <source>
        <dbReference type="ARBA" id="ARBA00022958"/>
    </source>
</evidence>
<dbReference type="PANTHER" id="PTHR31462:SF5">
    <property type="entry name" value="ENDOSOMAL_LYSOSOMAL PROTON CHANNEL TMEM175"/>
    <property type="match status" value="1"/>
</dbReference>
<dbReference type="Pfam" id="PF06736">
    <property type="entry name" value="TMEM175"/>
    <property type="match status" value="1"/>
</dbReference>
<keyword evidence="9" id="KW-0406">Ion transport</keyword>
<dbReference type="PANTHER" id="PTHR31462">
    <property type="entry name" value="ENDOSOMAL/LYSOSOMAL POTASSIUM CHANNEL TMEM175"/>
    <property type="match status" value="1"/>
</dbReference>
<keyword evidence="5 13" id="KW-0812">Transmembrane</keyword>
<keyword evidence="6" id="KW-0631">Potassium channel</keyword>
<feature type="transmembrane region" description="Helical" evidence="13">
    <location>
        <begin position="89"/>
        <end position="110"/>
    </location>
</feature>
<evidence type="ECO:0000256" key="8">
    <source>
        <dbReference type="ARBA" id="ARBA00022989"/>
    </source>
</evidence>
<evidence type="ECO:0000256" key="5">
    <source>
        <dbReference type="ARBA" id="ARBA00022692"/>
    </source>
</evidence>
<comment type="caution">
    <text evidence="14">The sequence shown here is derived from an EMBL/GenBank/DDBJ whole genome shotgun (WGS) entry which is preliminary data.</text>
</comment>
<feature type="transmembrane region" description="Helical" evidence="13">
    <location>
        <begin position="50"/>
        <end position="68"/>
    </location>
</feature>
<keyword evidence="3" id="KW-0813">Transport</keyword>
<evidence type="ECO:0000256" key="13">
    <source>
        <dbReference type="SAM" id="Phobius"/>
    </source>
</evidence>
<dbReference type="RefSeq" id="WP_344648847.1">
    <property type="nucleotide sequence ID" value="NZ_BAAAGX010000009.1"/>
</dbReference>